<feature type="compositionally biased region" description="Low complexity" evidence="7">
    <location>
        <begin position="67"/>
        <end position="76"/>
    </location>
</feature>
<evidence type="ECO:0000256" key="6">
    <source>
        <dbReference type="RuleBase" id="RU367028"/>
    </source>
</evidence>
<dbReference type="Pfam" id="PF04844">
    <property type="entry name" value="Ovate"/>
    <property type="match status" value="1"/>
</dbReference>
<dbReference type="PANTHER" id="PTHR33057:SF98">
    <property type="entry name" value="TRANSCRIPTION REPRESSOR OFP18"/>
    <property type="match status" value="1"/>
</dbReference>
<accession>A0A087GXA1</accession>
<comment type="subcellular location">
    <subcellularLocation>
        <location evidence="1 6">Nucleus</location>
    </subcellularLocation>
</comment>
<feature type="region of interest" description="Disordered" evidence="7">
    <location>
        <begin position="1"/>
        <end position="90"/>
    </location>
</feature>
<name>A0A087GXA1_ARAAL</name>
<feature type="compositionally biased region" description="Low complexity" evidence="7">
    <location>
        <begin position="15"/>
        <end position="35"/>
    </location>
</feature>
<dbReference type="GO" id="GO:0045892">
    <property type="term" value="P:negative regulation of DNA-templated transcription"/>
    <property type="evidence" value="ECO:0007669"/>
    <property type="project" value="UniProtKB-UniRule"/>
</dbReference>
<evidence type="ECO:0000256" key="2">
    <source>
        <dbReference type="ARBA" id="ARBA00022491"/>
    </source>
</evidence>
<evidence type="ECO:0000313" key="10">
    <source>
        <dbReference type="Proteomes" id="UP000029120"/>
    </source>
</evidence>
<dbReference type="PANTHER" id="PTHR33057">
    <property type="entry name" value="TRANSCRIPTION REPRESSOR OFP7-RELATED"/>
    <property type="match status" value="1"/>
</dbReference>
<proteinExistence type="predicted"/>
<feature type="compositionally biased region" description="Polar residues" evidence="7">
    <location>
        <begin position="36"/>
        <end position="53"/>
    </location>
</feature>
<dbReference type="Proteomes" id="UP000029120">
    <property type="component" value="Chromosome 5"/>
</dbReference>
<evidence type="ECO:0000259" key="8">
    <source>
        <dbReference type="PROSITE" id="PS51754"/>
    </source>
</evidence>
<organism evidence="9 10">
    <name type="scientific">Arabis alpina</name>
    <name type="common">Alpine rock-cress</name>
    <dbReference type="NCBI Taxonomy" id="50452"/>
    <lineage>
        <taxon>Eukaryota</taxon>
        <taxon>Viridiplantae</taxon>
        <taxon>Streptophyta</taxon>
        <taxon>Embryophyta</taxon>
        <taxon>Tracheophyta</taxon>
        <taxon>Spermatophyta</taxon>
        <taxon>Magnoliopsida</taxon>
        <taxon>eudicotyledons</taxon>
        <taxon>Gunneridae</taxon>
        <taxon>Pentapetalae</taxon>
        <taxon>rosids</taxon>
        <taxon>malvids</taxon>
        <taxon>Brassicales</taxon>
        <taxon>Brassicaceae</taxon>
        <taxon>Arabideae</taxon>
        <taxon>Arabis</taxon>
    </lineage>
</organism>
<dbReference type="NCBIfam" id="TIGR01568">
    <property type="entry name" value="A_thal_3678"/>
    <property type="match status" value="1"/>
</dbReference>
<sequence length="288" mass="32088">MVKKMKLPFLNKNTSSSSISSNSSSSSYSWPWPSSHQQNPKTISSKASFTVNKPENVDEPEPPPPGSFSSTSSTTEDTMENPPDIESIENVIRGLKSSKRLIFERRGESNSILEKGTKKEEEQEDEEEEAHEKEGEEEGFMLLSLESNDPYSDFKKSMEKMVEAHALHHDWKSLEKLLFWFLKVNVKTSHKYIFTAFVDLLLNLSIGLSKDVVGEPNSNVVVESPTSPISFYTSYSSSSDETSSTSAGFLPGNTTSEKSKDVVCCLSSLFEMEEKITDNIDLSGYVSS</sequence>
<dbReference type="GO" id="GO:0005634">
    <property type="term" value="C:nucleus"/>
    <property type="evidence" value="ECO:0007669"/>
    <property type="project" value="UniProtKB-SubCell"/>
</dbReference>
<comment type="function">
    <text evidence="6">Transcriptional repressor that regulates multiple aspects of plant growth and development.</text>
</comment>
<keyword evidence="5 6" id="KW-0539">Nucleus</keyword>
<keyword evidence="4 6" id="KW-0804">Transcription</keyword>
<keyword evidence="3 6" id="KW-0805">Transcription regulation</keyword>
<evidence type="ECO:0000256" key="7">
    <source>
        <dbReference type="SAM" id="MobiDB-lite"/>
    </source>
</evidence>
<dbReference type="OrthoDB" id="689823at2759"/>
<keyword evidence="10" id="KW-1185">Reference proteome</keyword>
<dbReference type="InterPro" id="IPR038933">
    <property type="entry name" value="Ovate"/>
</dbReference>
<feature type="domain" description="OVATE" evidence="8">
    <location>
        <begin position="143"/>
        <end position="203"/>
    </location>
</feature>
<feature type="compositionally biased region" description="Acidic residues" evidence="7">
    <location>
        <begin position="122"/>
        <end position="139"/>
    </location>
</feature>
<evidence type="ECO:0000256" key="4">
    <source>
        <dbReference type="ARBA" id="ARBA00023163"/>
    </source>
</evidence>
<dbReference type="OMA" id="WFLKVNV"/>
<gene>
    <name evidence="9" type="ordered locus">AALP_Aa5g153800</name>
</gene>
<evidence type="ECO:0000256" key="3">
    <source>
        <dbReference type="ARBA" id="ARBA00023015"/>
    </source>
</evidence>
<dbReference type="InterPro" id="IPR006458">
    <property type="entry name" value="Ovate_C"/>
</dbReference>
<dbReference type="PROSITE" id="PS51754">
    <property type="entry name" value="OVATE"/>
    <property type="match status" value="1"/>
</dbReference>
<keyword evidence="2 6" id="KW-0678">Repressor</keyword>
<evidence type="ECO:0000256" key="1">
    <source>
        <dbReference type="ARBA" id="ARBA00004123"/>
    </source>
</evidence>
<dbReference type="AlphaFoldDB" id="A0A087GXA1"/>
<dbReference type="eggNOG" id="ENOG502RFQ4">
    <property type="taxonomic scope" value="Eukaryota"/>
</dbReference>
<evidence type="ECO:0000256" key="5">
    <source>
        <dbReference type="ARBA" id="ARBA00023242"/>
    </source>
</evidence>
<evidence type="ECO:0000313" key="9">
    <source>
        <dbReference type="EMBL" id="KFK34503.1"/>
    </source>
</evidence>
<dbReference type="Gramene" id="KFK34503">
    <property type="protein sequence ID" value="KFK34503"/>
    <property type="gene ID" value="AALP_AA5G153800"/>
</dbReference>
<reference evidence="10" key="1">
    <citation type="journal article" date="2015" name="Nat. Plants">
        <title>Genome expansion of Arabis alpina linked with retrotransposition and reduced symmetric DNA methylation.</title>
        <authorList>
            <person name="Willing E.M."/>
            <person name="Rawat V."/>
            <person name="Mandakova T."/>
            <person name="Maumus F."/>
            <person name="James G.V."/>
            <person name="Nordstroem K.J."/>
            <person name="Becker C."/>
            <person name="Warthmann N."/>
            <person name="Chica C."/>
            <person name="Szarzynska B."/>
            <person name="Zytnicki M."/>
            <person name="Albani M.C."/>
            <person name="Kiefer C."/>
            <person name="Bergonzi S."/>
            <person name="Castaings L."/>
            <person name="Mateos J.L."/>
            <person name="Berns M.C."/>
            <person name="Bujdoso N."/>
            <person name="Piofczyk T."/>
            <person name="de Lorenzo L."/>
            <person name="Barrero-Sicilia C."/>
            <person name="Mateos I."/>
            <person name="Piednoel M."/>
            <person name="Hagmann J."/>
            <person name="Chen-Min-Tao R."/>
            <person name="Iglesias-Fernandez R."/>
            <person name="Schuster S.C."/>
            <person name="Alonso-Blanco C."/>
            <person name="Roudier F."/>
            <person name="Carbonero P."/>
            <person name="Paz-Ares J."/>
            <person name="Davis S.J."/>
            <person name="Pecinka A."/>
            <person name="Quesneville H."/>
            <person name="Colot V."/>
            <person name="Lysak M.A."/>
            <person name="Weigel D."/>
            <person name="Coupland G."/>
            <person name="Schneeberger K."/>
        </authorList>
    </citation>
    <scope>NUCLEOTIDE SEQUENCE [LARGE SCALE GENOMIC DNA]</scope>
    <source>
        <strain evidence="10">cv. Pajares</strain>
    </source>
</reference>
<dbReference type="EMBL" id="CM002873">
    <property type="protein sequence ID" value="KFK34503.1"/>
    <property type="molecule type" value="Genomic_DNA"/>
</dbReference>
<feature type="region of interest" description="Disordered" evidence="7">
    <location>
        <begin position="112"/>
        <end position="140"/>
    </location>
</feature>
<protein>
    <recommendedName>
        <fullName evidence="6">Transcription repressor</fullName>
    </recommendedName>
    <alternativeName>
        <fullName evidence="6">Ovate family protein</fullName>
    </alternativeName>
</protein>